<comment type="subcellular location">
    <subcellularLocation>
        <location evidence="1">Nucleus</location>
        <location evidence="1">Nucleoplasm</location>
    </subcellularLocation>
</comment>
<sequence length="370" mass="41530">MEDEDSRTVWVGNFDPDDTTEETLFELFLQAGPLHYVKIPKDRATGKTKNFGFIIYRHSVSVPYAIELLNGVAVYGRYLKVQSRNHPHLQQQHHFSAGGVHSLDPDFGKVQNYSGPSQHFGQQALMLGTPSLLGMPNNAVMSMAQQQMSLLNAYQPIPLAANPLLNAPRERYSDRQGTLGYGRNNPYQRDNYASNNAYQRNNYANNDYRKYSQSHHQAASFNPYSNSNSKDKYGMAADMHHQGHFDYNRLGAPPSRGHHHSAHGNDSNSRQGDRQDRHRNLEKAVEDGGANGGVGRNVSETIEHFLLQCPRFHSHRVVHVVLRSQLLTLNVVTCDLPTLLAVAGVHPSQQHGVIRLTCAFLRKTGQLQCL</sequence>
<dbReference type="GO" id="GO:0000381">
    <property type="term" value="P:regulation of alternative mRNA splicing, via spliceosome"/>
    <property type="evidence" value="ECO:0007669"/>
    <property type="project" value="TreeGrafter"/>
</dbReference>
<dbReference type="Proteomes" id="UP000770661">
    <property type="component" value="Unassembled WGS sequence"/>
</dbReference>
<dbReference type="InterPro" id="IPR012677">
    <property type="entry name" value="Nucleotide-bd_a/b_plait_sf"/>
</dbReference>
<organism evidence="7 8">
    <name type="scientific">Chionoecetes opilio</name>
    <name type="common">Atlantic snow crab</name>
    <name type="synonym">Cancer opilio</name>
    <dbReference type="NCBI Taxonomy" id="41210"/>
    <lineage>
        <taxon>Eukaryota</taxon>
        <taxon>Metazoa</taxon>
        <taxon>Ecdysozoa</taxon>
        <taxon>Arthropoda</taxon>
        <taxon>Crustacea</taxon>
        <taxon>Multicrustacea</taxon>
        <taxon>Malacostraca</taxon>
        <taxon>Eumalacostraca</taxon>
        <taxon>Eucarida</taxon>
        <taxon>Decapoda</taxon>
        <taxon>Pleocyemata</taxon>
        <taxon>Brachyura</taxon>
        <taxon>Eubrachyura</taxon>
        <taxon>Majoidea</taxon>
        <taxon>Majidae</taxon>
        <taxon>Chionoecetes</taxon>
    </lineage>
</organism>
<gene>
    <name evidence="7" type="primary">RBM7</name>
    <name evidence="7" type="ORF">GWK47_026145</name>
</gene>
<evidence type="ECO:0000259" key="6">
    <source>
        <dbReference type="PROSITE" id="PS50102"/>
    </source>
</evidence>
<evidence type="ECO:0000256" key="1">
    <source>
        <dbReference type="ARBA" id="ARBA00004642"/>
    </source>
</evidence>
<dbReference type="Gene3D" id="3.30.70.330">
    <property type="match status" value="1"/>
</dbReference>
<feature type="region of interest" description="Disordered" evidence="5">
    <location>
        <begin position="174"/>
        <end position="193"/>
    </location>
</feature>
<evidence type="ECO:0000313" key="8">
    <source>
        <dbReference type="Proteomes" id="UP000770661"/>
    </source>
</evidence>
<evidence type="ECO:0000256" key="5">
    <source>
        <dbReference type="SAM" id="MobiDB-lite"/>
    </source>
</evidence>
<dbReference type="EMBL" id="JACEEZ010025733">
    <property type="protein sequence ID" value="KAG0698035.1"/>
    <property type="molecule type" value="Genomic_DNA"/>
</dbReference>
<dbReference type="Pfam" id="PF00076">
    <property type="entry name" value="RRM_1"/>
    <property type="match status" value="1"/>
</dbReference>
<dbReference type="InterPro" id="IPR052285">
    <property type="entry name" value="NEXT_complex_subunit"/>
</dbReference>
<dbReference type="PROSITE" id="PS50102">
    <property type="entry name" value="RRM"/>
    <property type="match status" value="1"/>
</dbReference>
<dbReference type="InterPro" id="IPR000504">
    <property type="entry name" value="RRM_dom"/>
</dbReference>
<protein>
    <submittedName>
        <fullName evidence="7">RNA-binding protein 7</fullName>
    </submittedName>
</protein>
<dbReference type="AlphaFoldDB" id="A0A8J8WFP5"/>
<dbReference type="GO" id="GO:0003727">
    <property type="term" value="F:single-stranded RNA binding"/>
    <property type="evidence" value="ECO:0007669"/>
    <property type="project" value="TreeGrafter"/>
</dbReference>
<accession>A0A8J8WFP5</accession>
<dbReference type="InterPro" id="IPR035979">
    <property type="entry name" value="RBD_domain_sf"/>
</dbReference>
<evidence type="ECO:0000256" key="2">
    <source>
        <dbReference type="ARBA" id="ARBA00022884"/>
    </source>
</evidence>
<dbReference type="OrthoDB" id="407442at2759"/>
<evidence type="ECO:0000256" key="4">
    <source>
        <dbReference type="PROSITE-ProRule" id="PRU00176"/>
    </source>
</evidence>
<evidence type="ECO:0000256" key="3">
    <source>
        <dbReference type="ARBA" id="ARBA00023242"/>
    </source>
</evidence>
<dbReference type="GO" id="GO:0005654">
    <property type="term" value="C:nucleoplasm"/>
    <property type="evidence" value="ECO:0007669"/>
    <property type="project" value="UniProtKB-SubCell"/>
</dbReference>
<keyword evidence="3" id="KW-0539">Nucleus</keyword>
<name>A0A8J8WFP5_CHIOP</name>
<reference evidence="7" key="1">
    <citation type="submission" date="2020-07" db="EMBL/GenBank/DDBJ databases">
        <title>The High-quality genome of the commercially important snow crab, Chionoecetes opilio.</title>
        <authorList>
            <person name="Jeong J.-H."/>
            <person name="Ryu S."/>
        </authorList>
    </citation>
    <scope>NUCLEOTIDE SEQUENCE</scope>
    <source>
        <strain evidence="7">MADBK_172401_WGS</strain>
        <tissue evidence="7">Digestive gland</tissue>
    </source>
</reference>
<proteinExistence type="predicted"/>
<feature type="compositionally biased region" description="Basic and acidic residues" evidence="5">
    <location>
        <begin position="229"/>
        <end position="247"/>
    </location>
</feature>
<dbReference type="SMART" id="SM00360">
    <property type="entry name" value="RRM"/>
    <property type="match status" value="1"/>
</dbReference>
<comment type="caution">
    <text evidence="7">The sequence shown here is derived from an EMBL/GenBank/DDBJ whole genome shotgun (WGS) entry which is preliminary data.</text>
</comment>
<dbReference type="PANTHER" id="PTHR13798">
    <property type="entry name" value="RNA BINDING MOTIF RBM PROTEIN -RELATED"/>
    <property type="match status" value="1"/>
</dbReference>
<dbReference type="PANTHER" id="PTHR13798:SF11">
    <property type="entry name" value="RNA-BINDING PROTEIN 7-RELATED"/>
    <property type="match status" value="1"/>
</dbReference>
<feature type="region of interest" description="Disordered" evidence="5">
    <location>
        <begin position="211"/>
        <end position="278"/>
    </location>
</feature>
<keyword evidence="2 4" id="KW-0694">RNA-binding</keyword>
<feature type="domain" description="RRM" evidence="6">
    <location>
        <begin position="7"/>
        <end position="86"/>
    </location>
</feature>
<feature type="compositionally biased region" description="Polar residues" evidence="5">
    <location>
        <begin position="214"/>
        <end position="228"/>
    </location>
</feature>
<evidence type="ECO:0000313" key="7">
    <source>
        <dbReference type="EMBL" id="KAG0698035.1"/>
    </source>
</evidence>
<dbReference type="SUPFAM" id="SSF54928">
    <property type="entry name" value="RNA-binding domain, RBD"/>
    <property type="match status" value="1"/>
</dbReference>
<keyword evidence="8" id="KW-1185">Reference proteome</keyword>